<organism evidence="1">
    <name type="scientific">freshwater metagenome</name>
    <dbReference type="NCBI Taxonomy" id="449393"/>
    <lineage>
        <taxon>unclassified sequences</taxon>
        <taxon>metagenomes</taxon>
        <taxon>ecological metagenomes</taxon>
    </lineage>
</organism>
<proteinExistence type="predicted"/>
<dbReference type="AlphaFoldDB" id="A0A6J6Y1Y3"/>
<accession>A0A6J6Y1Y3</accession>
<reference evidence="1" key="1">
    <citation type="submission" date="2020-05" db="EMBL/GenBank/DDBJ databases">
        <authorList>
            <person name="Chiriac C."/>
            <person name="Salcher M."/>
            <person name="Ghai R."/>
            <person name="Kavagutti S V."/>
        </authorList>
    </citation>
    <scope>NUCLEOTIDE SEQUENCE</scope>
</reference>
<evidence type="ECO:0000313" key="1">
    <source>
        <dbReference type="EMBL" id="CAB4802073.1"/>
    </source>
</evidence>
<name>A0A6J6Y1Y3_9ZZZZ</name>
<dbReference type="EMBL" id="CAFAAD010000145">
    <property type="protein sequence ID" value="CAB4802073.1"/>
    <property type="molecule type" value="Genomic_DNA"/>
</dbReference>
<sequence>MEKRVLVHIEATTKLLAVRKNLRRKRVTVGRHEASFFEHRQVHVGLNVTHRARVTIPVPGAAEVAALFDNAEVVDTELAKIRSFKHAAETAADDHCVDIGDFWVASEAGFDVRVAIELFVHPSEC</sequence>
<gene>
    <name evidence="1" type="ORF">UFOPK2969_01525</name>
</gene>
<protein>
    <submittedName>
        <fullName evidence="1">Unannotated protein</fullName>
    </submittedName>
</protein>